<comment type="caution">
    <text evidence="4">The sequence shown here is derived from an EMBL/GenBank/DDBJ whole genome shotgun (WGS) entry which is preliminary data.</text>
</comment>
<dbReference type="InterPro" id="IPR014015">
    <property type="entry name" value="Helicase_SF3_DNA-vir"/>
</dbReference>
<name>X1SRK3_9ZZZZ</name>
<evidence type="ECO:0000313" key="4">
    <source>
        <dbReference type="EMBL" id="GAI95717.1"/>
    </source>
</evidence>
<dbReference type="PROSITE" id="PS51206">
    <property type="entry name" value="SF3_HELICASE_1"/>
    <property type="match status" value="1"/>
</dbReference>
<feature type="non-terminal residue" evidence="4">
    <location>
        <position position="228"/>
    </location>
</feature>
<accession>X1SRK3</accession>
<keyword evidence="2" id="KW-0067">ATP-binding</keyword>
<evidence type="ECO:0000256" key="1">
    <source>
        <dbReference type="ARBA" id="ARBA00022741"/>
    </source>
</evidence>
<keyword evidence="1" id="KW-0547">Nucleotide-binding</keyword>
<protein>
    <recommendedName>
        <fullName evidence="3">SF3 helicase domain-containing protein</fullName>
    </recommendedName>
</protein>
<dbReference type="InterPro" id="IPR027417">
    <property type="entry name" value="P-loop_NTPase"/>
</dbReference>
<dbReference type="EMBL" id="BARW01022111">
    <property type="protein sequence ID" value="GAI95717.1"/>
    <property type="molecule type" value="Genomic_DNA"/>
</dbReference>
<dbReference type="GO" id="GO:0005524">
    <property type="term" value="F:ATP binding"/>
    <property type="evidence" value="ECO:0007669"/>
    <property type="project" value="UniProtKB-KW"/>
</dbReference>
<dbReference type="SUPFAM" id="SSF52540">
    <property type="entry name" value="P-loop containing nucleoside triphosphate hydrolases"/>
    <property type="match status" value="1"/>
</dbReference>
<sequence length="228" mass="26527">MLEKILGEENIADVSMTDLQFNRFAPSELLGKLLNVSGEMSYQSLNKTEQLKEATGESFLRCERKFREAFKFKNYAKMVFSTNQVPLTTDRTHAFYRRVVLVEFPRIFEEGNDADPFIIKNIPEKEFEALGLWALTKLAEMKTNKFAFSNLDSVEKVAQKYEYLSNPVRRFIDNFTIKEVNSEIPKNVFYDSFIAFAKDRGIRELTTKEVASTMKSMGYEEKQIKGRR</sequence>
<evidence type="ECO:0000259" key="3">
    <source>
        <dbReference type="PROSITE" id="PS51206"/>
    </source>
</evidence>
<dbReference type="Pfam" id="PF19263">
    <property type="entry name" value="DUF5906"/>
    <property type="match status" value="1"/>
</dbReference>
<dbReference type="AlphaFoldDB" id="X1SRK3"/>
<feature type="domain" description="SF3 helicase" evidence="3">
    <location>
        <begin position="1"/>
        <end position="117"/>
    </location>
</feature>
<evidence type="ECO:0000256" key="2">
    <source>
        <dbReference type="ARBA" id="ARBA00022840"/>
    </source>
</evidence>
<reference evidence="4" key="1">
    <citation type="journal article" date="2014" name="Front. Microbiol.">
        <title>High frequency of phylogenetically diverse reductive dehalogenase-homologous genes in deep subseafloor sedimentary metagenomes.</title>
        <authorList>
            <person name="Kawai M."/>
            <person name="Futagami T."/>
            <person name="Toyoda A."/>
            <person name="Takaki Y."/>
            <person name="Nishi S."/>
            <person name="Hori S."/>
            <person name="Arai W."/>
            <person name="Tsubouchi T."/>
            <person name="Morono Y."/>
            <person name="Uchiyama I."/>
            <person name="Ito T."/>
            <person name="Fujiyama A."/>
            <person name="Inagaki F."/>
            <person name="Takami H."/>
        </authorList>
    </citation>
    <scope>NUCLEOTIDE SEQUENCE</scope>
    <source>
        <strain evidence="4">Expedition CK06-06</strain>
    </source>
</reference>
<proteinExistence type="predicted"/>
<gene>
    <name evidence="4" type="ORF">S12H4_37003</name>
</gene>
<dbReference type="InterPro" id="IPR045455">
    <property type="entry name" value="NrS-1_pol-like_helicase"/>
</dbReference>
<dbReference type="Gene3D" id="3.40.50.300">
    <property type="entry name" value="P-loop containing nucleotide triphosphate hydrolases"/>
    <property type="match status" value="1"/>
</dbReference>
<organism evidence="4">
    <name type="scientific">marine sediment metagenome</name>
    <dbReference type="NCBI Taxonomy" id="412755"/>
    <lineage>
        <taxon>unclassified sequences</taxon>
        <taxon>metagenomes</taxon>
        <taxon>ecological metagenomes</taxon>
    </lineage>
</organism>